<accession>A0ABM8VRE7</accession>
<keyword evidence="3" id="KW-1185">Reference proteome</keyword>
<feature type="compositionally biased region" description="Acidic residues" evidence="1">
    <location>
        <begin position="96"/>
        <end position="115"/>
    </location>
</feature>
<protein>
    <recommendedName>
        <fullName evidence="4">Post-transcriptional regulator</fullName>
    </recommendedName>
</protein>
<dbReference type="Proteomes" id="UP000730618">
    <property type="component" value="Unassembled WGS sequence"/>
</dbReference>
<evidence type="ECO:0000313" key="3">
    <source>
        <dbReference type="Proteomes" id="UP000730618"/>
    </source>
</evidence>
<comment type="caution">
    <text evidence="2">The sequence shown here is derived from an EMBL/GenBank/DDBJ whole genome shotgun (WGS) entry which is preliminary data.</text>
</comment>
<gene>
    <name evidence="2" type="ORF">PAECIP111802_06046</name>
</gene>
<evidence type="ECO:0000256" key="1">
    <source>
        <dbReference type="SAM" id="MobiDB-lite"/>
    </source>
</evidence>
<dbReference type="EMBL" id="CAJVCE010000025">
    <property type="protein sequence ID" value="CAG7655220.1"/>
    <property type="molecule type" value="Genomic_DNA"/>
</dbReference>
<organism evidence="2 3">
    <name type="scientific">Paenibacillus allorhizosphaerae</name>
    <dbReference type="NCBI Taxonomy" id="2849866"/>
    <lineage>
        <taxon>Bacteria</taxon>
        <taxon>Bacillati</taxon>
        <taxon>Bacillota</taxon>
        <taxon>Bacilli</taxon>
        <taxon>Bacillales</taxon>
        <taxon>Paenibacillaceae</taxon>
        <taxon>Paenibacillus</taxon>
    </lineage>
</organism>
<evidence type="ECO:0008006" key="4">
    <source>
        <dbReference type="Google" id="ProtNLM"/>
    </source>
</evidence>
<dbReference type="Pfam" id="PF13797">
    <property type="entry name" value="Post_transc_reg"/>
    <property type="match status" value="1"/>
</dbReference>
<name>A0ABM8VRE7_9BACL</name>
<feature type="compositionally biased region" description="Basic and acidic residues" evidence="1">
    <location>
        <begin position="1"/>
        <end position="17"/>
    </location>
</feature>
<dbReference type="InterPro" id="IPR025716">
    <property type="entry name" value="Post-transcriptional_regulator"/>
</dbReference>
<feature type="compositionally biased region" description="Basic and acidic residues" evidence="1">
    <location>
        <begin position="83"/>
        <end position="95"/>
    </location>
</feature>
<dbReference type="RefSeq" id="WP_329958284.1">
    <property type="nucleotide sequence ID" value="NZ_CAJVCE010000025.1"/>
</dbReference>
<reference evidence="2 3" key="1">
    <citation type="submission" date="2021-06" db="EMBL/GenBank/DDBJ databases">
        <authorList>
            <person name="Criscuolo A."/>
        </authorList>
    </citation>
    <scope>NUCLEOTIDE SEQUENCE [LARGE SCALE GENOMIC DNA]</scope>
    <source>
        <strain evidence="3">CIP 111802</strain>
    </source>
</reference>
<sequence length="193" mass="21400">MGQDEWKQNREGSGKLEEVEENDLPAANESNAGAEGKAVDGVPYMEQFFGPEADERPQPQDMLPAVANEIAAAGAIDAETPVEAEHAADQDRAADDTEEESGMDADDTDEEPGMDADELNQVIEEICRSKAAEFRMLGYEQVTGREIWECVSDKYGKSGIPPIHRIVNDILSLKVTQFMNWMTMSIYKDAHFR</sequence>
<evidence type="ECO:0000313" key="2">
    <source>
        <dbReference type="EMBL" id="CAG7655220.1"/>
    </source>
</evidence>
<feature type="compositionally biased region" description="Low complexity" evidence="1">
    <location>
        <begin position="65"/>
        <end position="79"/>
    </location>
</feature>
<feature type="region of interest" description="Disordered" evidence="1">
    <location>
        <begin position="1"/>
        <end position="115"/>
    </location>
</feature>
<proteinExistence type="predicted"/>